<proteinExistence type="predicted"/>
<sequence length="319" mass="36094">MTKRERVLAAIQGKEVDYVPTGFSLHFPESEAKGEKGVESHLEFFRQTDTDIIKIMNENLVPDAGEIRTPEDWNKIPHYSLNDAFMKSQIEMVKRILDKADPDAFSLGTLHGICASAIHPIEARYGYESVRELFCTHIRENKQPVLEAFKRIADGMCQLAVKYKELGLDGIYYAALGGEKHYFTDEEFSEMIEPFDKEILKASKEAGCINFLHMCKNNLNMKRYESYNGLADVVNWGTYETDFSLEEGKRLFNGITVMGGLANRSGVMVEGTIDELKAEAKKVIRDYGKTSFILGADCTLPTEIPYDRIRAIAEAAREM</sequence>
<organism evidence="2">
    <name type="scientific">Lacrimispora sp. BS-2</name>
    <dbReference type="NCBI Taxonomy" id="3151850"/>
    <lineage>
        <taxon>Bacteria</taxon>
        <taxon>Bacillati</taxon>
        <taxon>Bacillota</taxon>
        <taxon>Clostridia</taxon>
        <taxon>Lachnospirales</taxon>
        <taxon>Lachnospiraceae</taxon>
        <taxon>Lacrimispora</taxon>
    </lineage>
</organism>
<gene>
    <name evidence="2" type="ORF">ABFV83_10630</name>
</gene>
<dbReference type="AlphaFoldDB" id="A0AAU7PJ54"/>
<dbReference type="GO" id="GO:0006779">
    <property type="term" value="P:porphyrin-containing compound biosynthetic process"/>
    <property type="evidence" value="ECO:0007669"/>
    <property type="project" value="InterPro"/>
</dbReference>
<dbReference type="InterPro" id="IPR000257">
    <property type="entry name" value="Uroporphyrinogen_deCOase"/>
</dbReference>
<dbReference type="EMBL" id="CP157940">
    <property type="protein sequence ID" value="XBS52300.1"/>
    <property type="molecule type" value="Genomic_DNA"/>
</dbReference>
<dbReference type="InterPro" id="IPR052024">
    <property type="entry name" value="Methanogen_methyltrans"/>
</dbReference>
<dbReference type="RefSeq" id="WP_349943724.1">
    <property type="nucleotide sequence ID" value="NZ_CP157940.1"/>
</dbReference>
<reference evidence="2" key="1">
    <citation type="submission" date="2024-06" db="EMBL/GenBank/DDBJ databases">
        <title>Lacrimispora cavernae sp. nov., a novel anaerobe isolated from bat guano pile inside a cave.</title>
        <authorList>
            <person name="Miller S.L."/>
            <person name="Lu N."/>
            <person name="King J."/>
            <person name="Sankaranarayanan K."/>
            <person name="Lawson P.A."/>
        </authorList>
    </citation>
    <scope>NUCLEOTIDE SEQUENCE</scope>
    <source>
        <strain evidence="2">BS-2</strain>
    </source>
</reference>
<protein>
    <submittedName>
        <fullName evidence="2">Uroporphyrinogen decarboxylase family protein</fullName>
    </submittedName>
</protein>
<dbReference type="PANTHER" id="PTHR47099">
    <property type="entry name" value="METHYLCOBAMIDE:COM METHYLTRANSFERASE MTBA"/>
    <property type="match status" value="1"/>
</dbReference>
<dbReference type="InterPro" id="IPR038071">
    <property type="entry name" value="UROD/MetE-like_sf"/>
</dbReference>
<accession>A0AAU7PJ54</accession>
<dbReference type="Gene3D" id="3.20.20.210">
    <property type="match status" value="1"/>
</dbReference>
<feature type="domain" description="Uroporphyrinogen decarboxylase (URO-D)" evidence="1">
    <location>
        <begin position="62"/>
        <end position="318"/>
    </location>
</feature>
<evidence type="ECO:0000313" key="2">
    <source>
        <dbReference type="EMBL" id="XBS52300.1"/>
    </source>
</evidence>
<dbReference type="Pfam" id="PF01208">
    <property type="entry name" value="URO-D"/>
    <property type="match status" value="1"/>
</dbReference>
<dbReference type="GO" id="GO:0004853">
    <property type="term" value="F:uroporphyrinogen decarboxylase activity"/>
    <property type="evidence" value="ECO:0007669"/>
    <property type="project" value="InterPro"/>
</dbReference>
<dbReference type="PANTHER" id="PTHR47099:SF1">
    <property type="entry name" value="METHYLCOBAMIDE:COM METHYLTRANSFERASE MTBA"/>
    <property type="match status" value="1"/>
</dbReference>
<name>A0AAU7PJ54_9FIRM</name>
<dbReference type="SUPFAM" id="SSF51726">
    <property type="entry name" value="UROD/MetE-like"/>
    <property type="match status" value="1"/>
</dbReference>
<evidence type="ECO:0000259" key="1">
    <source>
        <dbReference type="Pfam" id="PF01208"/>
    </source>
</evidence>